<organism evidence="2 3">
    <name type="scientific">Kingdonia uniflora</name>
    <dbReference type="NCBI Taxonomy" id="39325"/>
    <lineage>
        <taxon>Eukaryota</taxon>
        <taxon>Viridiplantae</taxon>
        <taxon>Streptophyta</taxon>
        <taxon>Embryophyta</taxon>
        <taxon>Tracheophyta</taxon>
        <taxon>Spermatophyta</taxon>
        <taxon>Magnoliopsida</taxon>
        <taxon>Ranunculales</taxon>
        <taxon>Circaeasteraceae</taxon>
        <taxon>Kingdonia</taxon>
    </lineage>
</organism>
<sequence length="112" mass="12745">MSVGRTLGTPILTDHSSLTMDFGYFIKDLVDIDLAVPVPNKILVEVDEGNFWQRVELGSTLKFCSHCKIIGHTLVEYRVIKEQVLKAEEPKEKRRNQGAPTPTENYTKNQKK</sequence>
<dbReference type="InterPro" id="IPR040256">
    <property type="entry name" value="At4g02000-like"/>
</dbReference>
<dbReference type="PANTHER" id="PTHR31286:SF176">
    <property type="entry name" value="DUF4283 DOMAIN PROTEIN"/>
    <property type="match status" value="1"/>
</dbReference>
<evidence type="ECO:0000313" key="2">
    <source>
        <dbReference type="EMBL" id="KAF6172377.1"/>
    </source>
</evidence>
<dbReference type="EMBL" id="JACGCM010000434">
    <property type="protein sequence ID" value="KAF6172377.1"/>
    <property type="molecule type" value="Genomic_DNA"/>
</dbReference>
<reference evidence="2 3" key="1">
    <citation type="journal article" date="2020" name="IScience">
        <title>Genome Sequencing of the Endangered Kingdonia uniflora (Circaeasteraceae, Ranunculales) Reveals Potential Mechanisms of Evolutionary Specialization.</title>
        <authorList>
            <person name="Sun Y."/>
            <person name="Deng T."/>
            <person name="Zhang A."/>
            <person name="Moore M.J."/>
            <person name="Landis J.B."/>
            <person name="Lin N."/>
            <person name="Zhang H."/>
            <person name="Zhang X."/>
            <person name="Huang J."/>
            <person name="Zhang X."/>
            <person name="Sun H."/>
            <person name="Wang H."/>
        </authorList>
    </citation>
    <scope>NUCLEOTIDE SEQUENCE [LARGE SCALE GENOMIC DNA]</scope>
    <source>
        <strain evidence="2">TB1705</strain>
        <tissue evidence="2">Leaf</tissue>
    </source>
</reference>
<comment type="caution">
    <text evidence="2">The sequence shown here is derived from an EMBL/GenBank/DDBJ whole genome shotgun (WGS) entry which is preliminary data.</text>
</comment>
<proteinExistence type="predicted"/>
<evidence type="ECO:0000256" key="1">
    <source>
        <dbReference type="SAM" id="MobiDB-lite"/>
    </source>
</evidence>
<accession>A0A7J7NYX8</accession>
<dbReference type="OrthoDB" id="1751950at2759"/>
<gene>
    <name evidence="2" type="ORF">GIB67_022600</name>
</gene>
<dbReference type="PANTHER" id="PTHR31286">
    <property type="entry name" value="GLYCINE-RICH CELL WALL STRUCTURAL PROTEIN 1.8-LIKE"/>
    <property type="match status" value="1"/>
</dbReference>
<evidence type="ECO:0000313" key="3">
    <source>
        <dbReference type="Proteomes" id="UP000541444"/>
    </source>
</evidence>
<feature type="region of interest" description="Disordered" evidence="1">
    <location>
        <begin position="88"/>
        <end position="112"/>
    </location>
</feature>
<protein>
    <recommendedName>
        <fullName evidence="4">Zinc knuckle CX2CX4HX4C domain-containing protein</fullName>
    </recommendedName>
</protein>
<name>A0A7J7NYX8_9MAGN</name>
<evidence type="ECO:0008006" key="4">
    <source>
        <dbReference type="Google" id="ProtNLM"/>
    </source>
</evidence>
<feature type="compositionally biased region" description="Polar residues" evidence="1">
    <location>
        <begin position="98"/>
        <end position="112"/>
    </location>
</feature>
<keyword evidence="3" id="KW-1185">Reference proteome</keyword>
<dbReference type="Proteomes" id="UP000541444">
    <property type="component" value="Unassembled WGS sequence"/>
</dbReference>
<dbReference type="AlphaFoldDB" id="A0A7J7NYX8"/>